<comment type="subcellular location">
    <subcellularLocation>
        <location evidence="1">Membrane</location>
        <topology evidence="1">Multi-pass membrane protein</topology>
    </subcellularLocation>
</comment>
<keyword evidence="3" id="KW-0201">Cytochrome c-type biogenesis</keyword>
<keyword evidence="5 6" id="KW-0472">Membrane</keyword>
<feature type="transmembrane region" description="Helical" evidence="6">
    <location>
        <begin position="95"/>
        <end position="115"/>
    </location>
</feature>
<evidence type="ECO:0000259" key="7">
    <source>
        <dbReference type="Pfam" id="PF05140"/>
    </source>
</evidence>
<evidence type="ECO:0000256" key="2">
    <source>
        <dbReference type="ARBA" id="ARBA00022692"/>
    </source>
</evidence>
<sequence length="388" mass="44234">MNFRQKLRQNKFIKFFSSVKLAVSCLVLLFILTFWGTVAQVHEGLYIAQERYFHSFFFLALGFLPFPGGQAVMWVLFVNLSCVALVRLNYKWRNIGLIIIHFGLLLFLLSGYVMLRCAQEGYLSLSEGQISNLSTAYHNWEISIWEADPQSSGQKYTRAVTAVDADHFKNEQTIQFQQLGFLLKVKEYHRNCDAYAGEGGKQGILNASGIQRLQPADLDRAPEKNTPGGIFNIQTADGQSFDILLFGRESSPVSFKVGDKEYQAILRLARHQLPFELKLIDFMKEEHPGTDTPRSFKSQVAVETNQAWREKLISMNNPLRYKDYTLYQSSYTIDQMGNESSTLAVVKNVGRFMPYVSTFVTFAGLVIHFLMMALTAKKKPESPYVDNE</sequence>
<name>A0A1G2KH23_9BACT</name>
<dbReference type="GO" id="GO:0016020">
    <property type="term" value="C:membrane"/>
    <property type="evidence" value="ECO:0007669"/>
    <property type="project" value="UniProtKB-SubCell"/>
</dbReference>
<dbReference type="InterPro" id="IPR023494">
    <property type="entry name" value="Cyt_c_bgen_Ccs1/CcsB/ResB"/>
</dbReference>
<evidence type="ECO:0000256" key="6">
    <source>
        <dbReference type="SAM" id="Phobius"/>
    </source>
</evidence>
<dbReference type="PANTHER" id="PTHR31566">
    <property type="entry name" value="CYTOCHROME C BIOGENESIS PROTEIN CCS1, CHLOROPLASTIC"/>
    <property type="match status" value="1"/>
</dbReference>
<feature type="transmembrane region" description="Helical" evidence="6">
    <location>
        <begin position="352"/>
        <end position="374"/>
    </location>
</feature>
<evidence type="ECO:0000256" key="1">
    <source>
        <dbReference type="ARBA" id="ARBA00004141"/>
    </source>
</evidence>
<evidence type="ECO:0000256" key="5">
    <source>
        <dbReference type="ARBA" id="ARBA00023136"/>
    </source>
</evidence>
<feature type="domain" description="ResB-like" evidence="7">
    <location>
        <begin position="270"/>
        <end position="335"/>
    </location>
</feature>
<keyword evidence="4 6" id="KW-1133">Transmembrane helix</keyword>
<dbReference type="GO" id="GO:0017004">
    <property type="term" value="P:cytochrome complex assembly"/>
    <property type="evidence" value="ECO:0007669"/>
    <property type="project" value="UniProtKB-KW"/>
</dbReference>
<accession>A0A1G2KH23</accession>
<keyword evidence="2 6" id="KW-0812">Transmembrane</keyword>
<dbReference type="Proteomes" id="UP000179023">
    <property type="component" value="Unassembled WGS sequence"/>
</dbReference>
<organism evidence="8 9">
    <name type="scientific">Candidatus Sungbacteria bacterium RIFCSPHIGHO2_02_FULL_47_11</name>
    <dbReference type="NCBI Taxonomy" id="1802270"/>
    <lineage>
        <taxon>Bacteria</taxon>
        <taxon>Candidatus Sungiibacteriota</taxon>
    </lineage>
</organism>
<feature type="transmembrane region" description="Helical" evidence="6">
    <location>
        <begin position="55"/>
        <end position="88"/>
    </location>
</feature>
<dbReference type="InterPro" id="IPR007816">
    <property type="entry name" value="ResB-like_domain"/>
</dbReference>
<evidence type="ECO:0000313" key="8">
    <source>
        <dbReference type="EMBL" id="OGZ98744.1"/>
    </source>
</evidence>
<evidence type="ECO:0000256" key="4">
    <source>
        <dbReference type="ARBA" id="ARBA00022989"/>
    </source>
</evidence>
<dbReference type="EMBL" id="MHQI01000057">
    <property type="protein sequence ID" value="OGZ98744.1"/>
    <property type="molecule type" value="Genomic_DNA"/>
</dbReference>
<protein>
    <recommendedName>
        <fullName evidence="7">ResB-like domain-containing protein</fullName>
    </recommendedName>
</protein>
<dbReference type="STRING" id="1802270.A3C07_04660"/>
<evidence type="ECO:0000256" key="3">
    <source>
        <dbReference type="ARBA" id="ARBA00022748"/>
    </source>
</evidence>
<dbReference type="AlphaFoldDB" id="A0A1G2KH23"/>
<proteinExistence type="predicted"/>
<evidence type="ECO:0000313" key="9">
    <source>
        <dbReference type="Proteomes" id="UP000179023"/>
    </source>
</evidence>
<gene>
    <name evidence="8" type="ORF">A3C07_04660</name>
</gene>
<comment type="caution">
    <text evidence="8">The sequence shown here is derived from an EMBL/GenBank/DDBJ whole genome shotgun (WGS) entry which is preliminary data.</text>
</comment>
<dbReference type="Pfam" id="PF05140">
    <property type="entry name" value="ResB"/>
    <property type="match status" value="1"/>
</dbReference>
<reference evidence="8 9" key="1">
    <citation type="journal article" date="2016" name="Nat. Commun.">
        <title>Thousands of microbial genomes shed light on interconnected biogeochemical processes in an aquifer system.</title>
        <authorList>
            <person name="Anantharaman K."/>
            <person name="Brown C.T."/>
            <person name="Hug L.A."/>
            <person name="Sharon I."/>
            <person name="Castelle C.J."/>
            <person name="Probst A.J."/>
            <person name="Thomas B.C."/>
            <person name="Singh A."/>
            <person name="Wilkins M.J."/>
            <person name="Karaoz U."/>
            <person name="Brodie E.L."/>
            <person name="Williams K.H."/>
            <person name="Hubbard S.S."/>
            <person name="Banfield J.F."/>
        </authorList>
    </citation>
    <scope>NUCLEOTIDE SEQUENCE [LARGE SCALE GENOMIC DNA]</scope>
</reference>